<dbReference type="SUPFAM" id="SSF55874">
    <property type="entry name" value="ATPase domain of HSP90 chaperone/DNA topoisomerase II/histidine kinase"/>
    <property type="match status" value="1"/>
</dbReference>
<evidence type="ECO:0000256" key="4">
    <source>
        <dbReference type="ARBA" id="ARBA00022777"/>
    </source>
</evidence>
<feature type="transmembrane region" description="Helical" evidence="5">
    <location>
        <begin position="43"/>
        <end position="61"/>
    </location>
</feature>
<reference evidence="7 8" key="1">
    <citation type="submission" date="2018-03" db="EMBL/GenBank/DDBJ databases">
        <title>Lachnoclostridium SNUG30386 gen.nov., sp.nov., isolated from human faeces.</title>
        <authorList>
            <person name="Seo B."/>
            <person name="Jeon K."/>
            <person name="Ko G."/>
        </authorList>
    </citation>
    <scope>NUCLEOTIDE SEQUENCE [LARGE SCALE GENOMIC DNA]</scope>
    <source>
        <strain evidence="7 8">SNUG30386</strain>
    </source>
</reference>
<dbReference type="PANTHER" id="PTHR34220">
    <property type="entry name" value="SENSOR HISTIDINE KINASE YPDA"/>
    <property type="match status" value="1"/>
</dbReference>
<comment type="subcellular location">
    <subcellularLocation>
        <location evidence="1">Membrane</location>
    </subcellularLocation>
</comment>
<dbReference type="InterPro" id="IPR050640">
    <property type="entry name" value="Bact_2-comp_sensor_kinase"/>
</dbReference>
<keyword evidence="5" id="KW-0472">Membrane</keyword>
<dbReference type="AlphaFoldDB" id="A0A2T3FQA0"/>
<dbReference type="SMART" id="SM00387">
    <property type="entry name" value="HATPase_c"/>
    <property type="match status" value="1"/>
</dbReference>
<evidence type="ECO:0000259" key="6">
    <source>
        <dbReference type="PROSITE" id="PS50885"/>
    </source>
</evidence>
<evidence type="ECO:0000256" key="2">
    <source>
        <dbReference type="ARBA" id="ARBA00022553"/>
    </source>
</evidence>
<accession>A0A2T3FQA0</accession>
<dbReference type="InterPro" id="IPR036890">
    <property type="entry name" value="HATPase_C_sf"/>
</dbReference>
<feature type="transmembrane region" description="Helical" evidence="5">
    <location>
        <begin position="234"/>
        <end position="252"/>
    </location>
</feature>
<dbReference type="SMART" id="SM00304">
    <property type="entry name" value="HAMP"/>
    <property type="match status" value="1"/>
</dbReference>
<keyword evidence="3" id="KW-0808">Transferase</keyword>
<evidence type="ECO:0000256" key="1">
    <source>
        <dbReference type="ARBA" id="ARBA00004370"/>
    </source>
</evidence>
<dbReference type="Gene3D" id="3.30.565.10">
    <property type="entry name" value="Histidine kinase-like ATPase, C-terminal domain"/>
    <property type="match status" value="1"/>
</dbReference>
<dbReference type="Proteomes" id="UP000241048">
    <property type="component" value="Unassembled WGS sequence"/>
</dbReference>
<keyword evidence="2" id="KW-0597">Phosphoprotein</keyword>
<dbReference type="Gene3D" id="6.10.340.10">
    <property type="match status" value="1"/>
</dbReference>
<name>A0A2T3FQA0_9CLOT</name>
<dbReference type="PANTHER" id="PTHR34220:SF7">
    <property type="entry name" value="SENSOR HISTIDINE KINASE YPDA"/>
    <property type="match status" value="1"/>
</dbReference>
<dbReference type="Pfam" id="PF02518">
    <property type="entry name" value="HATPase_c"/>
    <property type="match status" value="1"/>
</dbReference>
<sequence>MGVEQGQIGKTEEMAELNKNQDPGVDSLSAARPYRPLSLRARLILLLFVIAIPLTGMALGFQKMIASYSASYDAILANLKTANEYNIKFKSDMEYSMYRVMIGLIDAEQFENGDIVEGETKYATVVKNPHSLIASARQAFGTTIEREPGSDCDIKIRGILSCLDSLERAVDKMIGNAAAGGYYDENVNIWENDIQGLCSMIQDYITQYTYYEMINMEQLQKELKVQMADQMQSYLALLLVVLVVGMFLAVTITKSITEPLQQLQRTAEQLGRGNLNARARTGGLEEINVLARAFNQMSDRIRRLLDKTRQEQKNLRELELRLHQEQISPHFLYNTLDSIVWMAEGGNNRQVVEMTTDLSDFFRTVLSGGRDFITIEEEESHIRSYLKIQKIRYEDILDYSIEIEPSIRHRIVLKMLLQPLVENALYHGIKNKRGGGCIVLRGYEDRNGLVFEVEDDGIGMDEAELAAVRAKLTLEPEEELAPIGSGGFGLHNVAQRIQMYYGDQAEILVESEKNIGTCFKVYLGNQKKS</sequence>
<organism evidence="7 8">
    <name type="scientific">Clostridium fessum</name>
    <dbReference type="NCBI Taxonomy" id="2126740"/>
    <lineage>
        <taxon>Bacteria</taxon>
        <taxon>Bacillati</taxon>
        <taxon>Bacillota</taxon>
        <taxon>Clostridia</taxon>
        <taxon>Eubacteriales</taxon>
        <taxon>Clostridiaceae</taxon>
        <taxon>Clostridium</taxon>
    </lineage>
</organism>
<dbReference type="RefSeq" id="WP_107000594.1">
    <property type="nucleotide sequence ID" value="NZ_JAQDZI010000012.1"/>
</dbReference>
<dbReference type="PROSITE" id="PS50885">
    <property type="entry name" value="HAMP"/>
    <property type="match status" value="1"/>
</dbReference>
<dbReference type="CDD" id="cd06225">
    <property type="entry name" value="HAMP"/>
    <property type="match status" value="1"/>
</dbReference>
<keyword evidence="8" id="KW-1185">Reference proteome</keyword>
<keyword evidence="5" id="KW-1133">Transmembrane helix</keyword>
<protein>
    <submittedName>
        <fullName evidence="7">Sensor histidine kinase</fullName>
    </submittedName>
</protein>
<dbReference type="Pfam" id="PF06580">
    <property type="entry name" value="His_kinase"/>
    <property type="match status" value="1"/>
</dbReference>
<dbReference type="InterPro" id="IPR003594">
    <property type="entry name" value="HATPase_dom"/>
</dbReference>
<dbReference type="GO" id="GO:0016020">
    <property type="term" value="C:membrane"/>
    <property type="evidence" value="ECO:0007669"/>
    <property type="project" value="UniProtKB-SubCell"/>
</dbReference>
<evidence type="ECO:0000313" key="8">
    <source>
        <dbReference type="Proteomes" id="UP000241048"/>
    </source>
</evidence>
<evidence type="ECO:0000256" key="5">
    <source>
        <dbReference type="SAM" id="Phobius"/>
    </source>
</evidence>
<keyword evidence="5" id="KW-0812">Transmembrane</keyword>
<evidence type="ECO:0000313" key="7">
    <source>
        <dbReference type="EMBL" id="PST37467.1"/>
    </source>
</evidence>
<dbReference type="EMBL" id="PYLO01000002">
    <property type="protein sequence ID" value="PST37467.1"/>
    <property type="molecule type" value="Genomic_DNA"/>
</dbReference>
<keyword evidence="4 7" id="KW-0418">Kinase</keyword>
<dbReference type="InterPro" id="IPR003660">
    <property type="entry name" value="HAMP_dom"/>
</dbReference>
<proteinExistence type="predicted"/>
<gene>
    <name evidence="7" type="ORF">C7U56_06025</name>
</gene>
<feature type="domain" description="HAMP" evidence="6">
    <location>
        <begin position="254"/>
        <end position="306"/>
    </location>
</feature>
<comment type="caution">
    <text evidence="7">The sequence shown here is derived from an EMBL/GenBank/DDBJ whole genome shotgun (WGS) entry which is preliminary data.</text>
</comment>
<dbReference type="Pfam" id="PF00672">
    <property type="entry name" value="HAMP"/>
    <property type="match status" value="1"/>
</dbReference>
<dbReference type="InterPro" id="IPR010559">
    <property type="entry name" value="Sig_transdc_His_kin_internal"/>
</dbReference>
<dbReference type="SUPFAM" id="SSF158472">
    <property type="entry name" value="HAMP domain-like"/>
    <property type="match status" value="1"/>
</dbReference>
<evidence type="ECO:0000256" key="3">
    <source>
        <dbReference type="ARBA" id="ARBA00022679"/>
    </source>
</evidence>
<dbReference type="GO" id="GO:0000155">
    <property type="term" value="F:phosphorelay sensor kinase activity"/>
    <property type="evidence" value="ECO:0007669"/>
    <property type="project" value="InterPro"/>
</dbReference>